<organism evidence="1 2">
    <name type="scientific">Venturia effusa</name>
    <dbReference type="NCBI Taxonomy" id="50376"/>
    <lineage>
        <taxon>Eukaryota</taxon>
        <taxon>Fungi</taxon>
        <taxon>Dikarya</taxon>
        <taxon>Ascomycota</taxon>
        <taxon>Pezizomycotina</taxon>
        <taxon>Dothideomycetes</taxon>
        <taxon>Pleosporomycetidae</taxon>
        <taxon>Venturiales</taxon>
        <taxon>Venturiaceae</taxon>
        <taxon>Venturia</taxon>
    </lineage>
</organism>
<gene>
    <name evidence="1" type="ORF">FKW77_006556</name>
</gene>
<proteinExistence type="predicted"/>
<name>A0A517LHJ9_9PEZI</name>
<dbReference type="Proteomes" id="UP000316270">
    <property type="component" value="Chromosome 12"/>
</dbReference>
<dbReference type="EMBL" id="CP042196">
    <property type="protein sequence ID" value="QDS75056.1"/>
    <property type="molecule type" value="Genomic_DNA"/>
</dbReference>
<evidence type="ECO:0000313" key="1">
    <source>
        <dbReference type="EMBL" id="QDS75056.1"/>
    </source>
</evidence>
<dbReference type="AlphaFoldDB" id="A0A517LHJ9"/>
<reference evidence="1 2" key="1">
    <citation type="submission" date="2019-07" db="EMBL/GenBank/DDBJ databases">
        <title>Finished genome of Venturia effusa.</title>
        <authorList>
            <person name="Young C.A."/>
            <person name="Cox M.P."/>
            <person name="Ganley A.R.D."/>
            <person name="David W.J."/>
        </authorList>
    </citation>
    <scope>NUCLEOTIDE SEQUENCE [LARGE SCALE GENOMIC DNA]</scope>
    <source>
        <strain evidence="2">albino</strain>
    </source>
</reference>
<accession>A0A517LHJ9</accession>
<dbReference type="OrthoDB" id="10357547at2759"/>
<evidence type="ECO:0008006" key="3">
    <source>
        <dbReference type="Google" id="ProtNLM"/>
    </source>
</evidence>
<protein>
    <recommendedName>
        <fullName evidence="3">F-box domain-containing protein</fullName>
    </recommendedName>
</protein>
<keyword evidence="2" id="KW-1185">Reference proteome</keyword>
<sequence length="303" mass="34724">MFNFTSTPDSGLDGLFATQKVFEVTMVHPKFVKPPPSKIKLDAIPTAKTKRSPLLSLPFEIREEILAYSIEWKDLVCMGHRGHSTRPAGPRLKMKLEEMPFWFDKCPTVLALNRQIICETVKVLMRRELVIAPLRQGVKPDNDEWANRTIVWPMARLLKLYDMASWGERLHLTPKLVLKAPDVLAGSLWMPLREVLLMWREGIVYEQLKIGIWHGHGSVAETSSVHEIRKRTSVVVEKEFPRTLFVRSLQWASLAETVDKRCEKNGPRTLESLEHFLQAPIALSKCMPGRVLDFYVLTGVTRC</sequence>
<evidence type="ECO:0000313" key="2">
    <source>
        <dbReference type="Proteomes" id="UP000316270"/>
    </source>
</evidence>